<dbReference type="SUPFAM" id="SSF48350">
    <property type="entry name" value="GTPase activation domain, GAP"/>
    <property type="match status" value="1"/>
</dbReference>
<protein>
    <submittedName>
        <fullName evidence="4">Rho GTPase activating protein 23</fullName>
    </submittedName>
</protein>
<dbReference type="GO" id="GO:0007165">
    <property type="term" value="P:signal transduction"/>
    <property type="evidence" value="ECO:0007669"/>
    <property type="project" value="InterPro"/>
</dbReference>
<dbReference type="Gene3D" id="1.10.555.10">
    <property type="entry name" value="Rho GTPase activation protein"/>
    <property type="match status" value="1"/>
</dbReference>
<dbReference type="Gene3D" id="2.30.29.30">
    <property type="entry name" value="Pleckstrin-homology domain (PH domain)/Phosphotyrosine-binding domain (PTB)"/>
    <property type="match status" value="1"/>
</dbReference>
<dbReference type="PANTHER" id="PTHR23175:SF5">
    <property type="entry name" value="RHO GTPASE-ACTIVATING PROTEIN 23"/>
    <property type="match status" value="1"/>
</dbReference>
<keyword evidence="5" id="KW-1185">Reference proteome</keyword>
<dbReference type="PROSITE" id="PS50003">
    <property type="entry name" value="PH_DOMAIN"/>
    <property type="match status" value="1"/>
</dbReference>
<dbReference type="OMA" id="WIIFRRN"/>
<dbReference type="PROSITE" id="PS50238">
    <property type="entry name" value="RHOGAP"/>
    <property type="match status" value="1"/>
</dbReference>
<dbReference type="Pfam" id="PF00620">
    <property type="entry name" value="RhoGAP"/>
    <property type="match status" value="1"/>
</dbReference>
<evidence type="ECO:0000259" key="3">
    <source>
        <dbReference type="PROSITE" id="PS50238"/>
    </source>
</evidence>
<dbReference type="GO" id="GO:0005096">
    <property type="term" value="F:GTPase activator activity"/>
    <property type="evidence" value="ECO:0007669"/>
    <property type="project" value="UniProtKB-KW"/>
</dbReference>
<proteinExistence type="predicted"/>
<dbReference type="InterPro" id="IPR011993">
    <property type="entry name" value="PH-like_dom_sf"/>
</dbReference>
<reference evidence="4" key="1">
    <citation type="submission" date="2025-08" db="UniProtKB">
        <authorList>
            <consortium name="Ensembl"/>
        </authorList>
    </citation>
    <scope>IDENTIFICATION</scope>
</reference>
<evidence type="ECO:0000259" key="2">
    <source>
        <dbReference type="PROSITE" id="PS50003"/>
    </source>
</evidence>
<dbReference type="Proteomes" id="UP000694559">
    <property type="component" value="Unplaced"/>
</dbReference>
<dbReference type="PROSITE" id="PS51257">
    <property type="entry name" value="PROKAR_LIPOPROTEIN"/>
    <property type="match status" value="1"/>
</dbReference>
<dbReference type="SMART" id="SM00233">
    <property type="entry name" value="PH"/>
    <property type="match status" value="1"/>
</dbReference>
<dbReference type="PANTHER" id="PTHR23175">
    <property type="entry name" value="PDZ DOMAIN-CONTAINING PROTEIN"/>
    <property type="match status" value="1"/>
</dbReference>
<dbReference type="AlphaFoldDB" id="A0A8C6X9D4"/>
<keyword evidence="1" id="KW-0343">GTPase activation</keyword>
<organism evidence="4 5">
    <name type="scientific">Naja naja</name>
    <name type="common">Indian cobra</name>
    <dbReference type="NCBI Taxonomy" id="35670"/>
    <lineage>
        <taxon>Eukaryota</taxon>
        <taxon>Metazoa</taxon>
        <taxon>Chordata</taxon>
        <taxon>Craniata</taxon>
        <taxon>Vertebrata</taxon>
        <taxon>Euteleostomi</taxon>
        <taxon>Lepidosauria</taxon>
        <taxon>Squamata</taxon>
        <taxon>Bifurcata</taxon>
        <taxon>Unidentata</taxon>
        <taxon>Episquamata</taxon>
        <taxon>Toxicofera</taxon>
        <taxon>Serpentes</taxon>
        <taxon>Colubroidea</taxon>
        <taxon>Elapidae</taxon>
        <taxon>Elapinae</taxon>
        <taxon>Naja</taxon>
    </lineage>
</organism>
<evidence type="ECO:0000256" key="1">
    <source>
        <dbReference type="ARBA" id="ARBA00022468"/>
    </source>
</evidence>
<dbReference type="InterPro" id="IPR008936">
    <property type="entry name" value="Rho_GTPase_activation_prot"/>
</dbReference>
<accession>A0A8C6X9D4</accession>
<feature type="domain" description="PH" evidence="2">
    <location>
        <begin position="159"/>
        <end position="274"/>
    </location>
</feature>
<dbReference type="CDD" id="cd01253">
    <property type="entry name" value="PH_ARHGAP21-like"/>
    <property type="match status" value="1"/>
</dbReference>
<name>A0A8C6X9D4_NAJNA</name>
<evidence type="ECO:0000313" key="5">
    <source>
        <dbReference type="Proteomes" id="UP000694559"/>
    </source>
</evidence>
<gene>
    <name evidence="4" type="primary">ARHGAP23</name>
</gene>
<dbReference type="InterPro" id="IPR000198">
    <property type="entry name" value="RhoGAP_dom"/>
</dbReference>
<dbReference type="InterPro" id="IPR001849">
    <property type="entry name" value="PH_domain"/>
</dbReference>
<dbReference type="FunFam" id="1.10.555.10:FF:000014">
    <property type="entry name" value="Rho GTPase activating protein 21"/>
    <property type="match status" value="1"/>
</dbReference>
<dbReference type="CDD" id="cd04395">
    <property type="entry name" value="RhoGAP_ARHGAP21"/>
    <property type="match status" value="1"/>
</dbReference>
<dbReference type="OrthoDB" id="6281275at2759"/>
<dbReference type="SUPFAM" id="SSF50729">
    <property type="entry name" value="PH domain-like"/>
    <property type="match status" value="1"/>
</dbReference>
<feature type="domain" description="Rho-GAP" evidence="3">
    <location>
        <begin position="342"/>
        <end position="534"/>
    </location>
</feature>
<evidence type="ECO:0000313" key="4">
    <source>
        <dbReference type="Ensembl" id="ENSNNAP00000010746.1"/>
    </source>
</evidence>
<sequence length="582" mass="65695">MQYSKYKNAFVYNSSFYGCSVSDEPTSPSIDLKAKHIPASSVVSSAMNSAPVLSASPSSPTFTFAMNRHYSQDCSNIKASRRSSYLLAITTERSKSCDDGLNTFRDEGKLLRRLPSRVPSLRMLRSFFTDGSLDSLGTSEDTRSKRHSTSDLSDVTFSDVRKEGWLHYKQILTKKGKKVGGGIRQWKRAFAVLRAHSLYLCKDRREAVALAPPPGEEEQPPISIRACLVDISYSDTKRKHVFRLTTADFCECLFQAEDRDDMLAWIKAIRESSKAEGEDPGFANTSLTDLLFLFFSTISYFSVNGLLFSSLFSPDDGVPQKAPWGINLMKKSKKPVPRAFGIRLEDCQPAPDNKKIPLIVEACCKVVEDKGLEYMGIYRVPGNNAVVSSLQEQLNKGAAEINLQDERWQDLNVICSLLKSFFRKLPEPLFTDDKYNDFIEANRIEDASERMKTLRKLIRDLPGHYYETLKFLVEHLKTIADHSEKNKMEPRNLALVFGPTLVRTSEDNMTDMVTHMPDRYKIVETLIQHSDWFFSDKEEKGEKTPIDEQEAQSMPNIEYLLPNIGRTAASGDASGKQTGSFD</sequence>
<reference evidence="4" key="2">
    <citation type="submission" date="2025-09" db="UniProtKB">
        <authorList>
            <consortium name="Ensembl"/>
        </authorList>
    </citation>
    <scope>IDENTIFICATION</scope>
</reference>
<dbReference type="SMART" id="SM00324">
    <property type="entry name" value="RhoGAP"/>
    <property type="match status" value="1"/>
</dbReference>
<dbReference type="Pfam" id="PF00169">
    <property type="entry name" value="PH"/>
    <property type="match status" value="1"/>
</dbReference>
<dbReference type="Ensembl" id="ENSNNAT00000011236.1">
    <property type="protein sequence ID" value="ENSNNAP00000010746.1"/>
    <property type="gene ID" value="ENSNNAG00000007152.1"/>
</dbReference>
<dbReference type="GeneTree" id="ENSGT00940000157982"/>